<keyword evidence="2 7" id="KW-0699">rRNA-binding</keyword>
<dbReference type="GO" id="GO:0005840">
    <property type="term" value="C:ribosome"/>
    <property type="evidence" value="ECO:0007669"/>
    <property type="project" value="UniProtKB-KW"/>
</dbReference>
<dbReference type="PROSITE" id="PS00651">
    <property type="entry name" value="RIBOSOMAL_L9"/>
    <property type="match status" value="1"/>
</dbReference>
<dbReference type="RefSeq" id="WP_322497806.1">
    <property type="nucleotide sequence ID" value="NZ_JARGYT010000038.1"/>
</dbReference>
<dbReference type="Pfam" id="PF01281">
    <property type="entry name" value="Ribosomal_L9_N"/>
    <property type="match status" value="1"/>
</dbReference>
<evidence type="ECO:0000256" key="1">
    <source>
        <dbReference type="ARBA" id="ARBA00010605"/>
    </source>
</evidence>
<dbReference type="EMBL" id="JARGYT010000038">
    <property type="protein sequence ID" value="MDZ5762337.1"/>
    <property type="molecule type" value="Genomic_DNA"/>
</dbReference>
<sequence length="174" mass="19299">MKVVLLEKVNGLGESGDVLHVSAGFGRNLLIPKGKALFATPQNIAFYEQIKDDLRKKESDKSSVAFVLCEKVSGHILKFIMQASEDNKLYGSISLKDIAESLCDGLKIDSYSLNRTHIMLASKIKEVGLYDVEVRLHPEHSSFIKVVVGRNDEEVNSMIATLLPSHTEVNEEVK</sequence>
<accession>A0ABU5L8F5</accession>
<protein>
    <recommendedName>
        <fullName evidence="6 7">Large ribosomal subunit protein bL9</fullName>
    </recommendedName>
</protein>
<evidence type="ECO:0000256" key="6">
    <source>
        <dbReference type="ARBA" id="ARBA00035292"/>
    </source>
</evidence>
<dbReference type="InterPro" id="IPR036791">
    <property type="entry name" value="Ribosomal_bL9_C_sf"/>
</dbReference>
<dbReference type="PANTHER" id="PTHR21368">
    <property type="entry name" value="50S RIBOSOMAL PROTEIN L9"/>
    <property type="match status" value="1"/>
</dbReference>
<dbReference type="Proteomes" id="UP001293791">
    <property type="component" value="Unassembled WGS sequence"/>
</dbReference>
<name>A0ABU5L8F5_9RICK</name>
<evidence type="ECO:0000256" key="2">
    <source>
        <dbReference type="ARBA" id="ARBA00022730"/>
    </source>
</evidence>
<dbReference type="SUPFAM" id="SSF55653">
    <property type="entry name" value="Ribosomal protein L9 C-domain"/>
    <property type="match status" value="1"/>
</dbReference>
<comment type="caution">
    <text evidence="9">The sequence shown here is derived from an EMBL/GenBank/DDBJ whole genome shotgun (WGS) entry which is preliminary data.</text>
</comment>
<dbReference type="InterPro" id="IPR020070">
    <property type="entry name" value="Ribosomal_bL9_N"/>
</dbReference>
<dbReference type="InterPro" id="IPR009027">
    <property type="entry name" value="Ribosomal_bL9/RNase_H1_N"/>
</dbReference>
<dbReference type="SUPFAM" id="SSF55658">
    <property type="entry name" value="L9 N-domain-like"/>
    <property type="match status" value="1"/>
</dbReference>
<comment type="similarity">
    <text evidence="1 7">Belongs to the bacterial ribosomal protein bL9 family.</text>
</comment>
<evidence type="ECO:0000256" key="3">
    <source>
        <dbReference type="ARBA" id="ARBA00022884"/>
    </source>
</evidence>
<evidence type="ECO:0000256" key="4">
    <source>
        <dbReference type="ARBA" id="ARBA00022980"/>
    </source>
</evidence>
<dbReference type="Gene3D" id="3.40.5.10">
    <property type="entry name" value="Ribosomal protein L9, N-terminal domain"/>
    <property type="match status" value="1"/>
</dbReference>
<proteinExistence type="inferred from homology"/>
<reference evidence="9 10" key="1">
    <citation type="submission" date="2023-02" db="EMBL/GenBank/DDBJ databases">
        <title>Host association and intracellularity evolved multiple times independently in the Rickettsiales.</title>
        <authorList>
            <person name="Castelli M."/>
            <person name="Nardi T."/>
            <person name="Gammuto L."/>
            <person name="Bellinzona G."/>
            <person name="Sabaneyeva E."/>
            <person name="Potekhin A."/>
            <person name="Serra V."/>
            <person name="Petroni G."/>
            <person name="Sassera D."/>
        </authorList>
    </citation>
    <scope>NUCLEOTIDE SEQUENCE [LARGE SCALE GENOMIC DNA]</scope>
    <source>
        <strain evidence="9 10">BOD18</strain>
    </source>
</reference>
<dbReference type="HAMAP" id="MF_00503">
    <property type="entry name" value="Ribosomal_bL9"/>
    <property type="match status" value="1"/>
</dbReference>
<dbReference type="InterPro" id="IPR000244">
    <property type="entry name" value="Ribosomal_bL9"/>
</dbReference>
<evidence type="ECO:0000256" key="7">
    <source>
        <dbReference type="HAMAP-Rule" id="MF_00503"/>
    </source>
</evidence>
<comment type="function">
    <text evidence="7">Binds to the 23S rRNA.</text>
</comment>
<keyword evidence="3 7" id="KW-0694">RNA-binding</keyword>
<keyword evidence="10" id="KW-1185">Reference proteome</keyword>
<evidence type="ECO:0000259" key="8">
    <source>
        <dbReference type="PROSITE" id="PS00651"/>
    </source>
</evidence>
<dbReference type="InterPro" id="IPR020069">
    <property type="entry name" value="Ribosomal_bL9_C"/>
</dbReference>
<dbReference type="Gene3D" id="3.10.430.100">
    <property type="entry name" value="Ribosomal protein L9, C-terminal domain"/>
    <property type="match status" value="1"/>
</dbReference>
<feature type="domain" description="Ribosomal protein L9" evidence="8">
    <location>
        <begin position="13"/>
        <end position="40"/>
    </location>
</feature>
<dbReference type="Pfam" id="PF03948">
    <property type="entry name" value="Ribosomal_L9_C"/>
    <property type="match status" value="1"/>
</dbReference>
<keyword evidence="4 7" id="KW-0689">Ribosomal protein</keyword>
<dbReference type="NCBIfam" id="TIGR00158">
    <property type="entry name" value="L9"/>
    <property type="match status" value="1"/>
</dbReference>
<dbReference type="InterPro" id="IPR020594">
    <property type="entry name" value="Ribosomal_bL9_bac/chp"/>
</dbReference>
<keyword evidence="5 7" id="KW-0687">Ribonucleoprotein</keyword>
<organism evidence="9 10">
    <name type="scientific">Candidatus Cyrtobacter comes</name>
    <dbReference type="NCBI Taxonomy" id="675776"/>
    <lineage>
        <taxon>Bacteria</taxon>
        <taxon>Pseudomonadati</taxon>
        <taxon>Pseudomonadota</taxon>
        <taxon>Alphaproteobacteria</taxon>
        <taxon>Rickettsiales</taxon>
        <taxon>Candidatus Midichloriaceae</taxon>
        <taxon>Candidatus Cyrtobacter</taxon>
    </lineage>
</organism>
<gene>
    <name evidence="7" type="primary">rplI</name>
    <name evidence="9" type="ORF">Cyrtocomes_00716</name>
</gene>
<evidence type="ECO:0000256" key="5">
    <source>
        <dbReference type="ARBA" id="ARBA00023274"/>
    </source>
</evidence>
<evidence type="ECO:0000313" key="10">
    <source>
        <dbReference type="Proteomes" id="UP001293791"/>
    </source>
</evidence>
<evidence type="ECO:0000313" key="9">
    <source>
        <dbReference type="EMBL" id="MDZ5762337.1"/>
    </source>
</evidence>
<dbReference type="InterPro" id="IPR036935">
    <property type="entry name" value="Ribosomal_bL9_N_sf"/>
</dbReference>